<feature type="compositionally biased region" description="Basic residues" evidence="1">
    <location>
        <begin position="1"/>
        <end position="27"/>
    </location>
</feature>
<accession>A0A5B8RIC7</accession>
<feature type="region of interest" description="Disordered" evidence="1">
    <location>
        <begin position="1"/>
        <end position="34"/>
    </location>
</feature>
<reference evidence="2" key="1">
    <citation type="journal article" date="2019" name="Viruses">
        <title>Detection and Characterization of Invertebrate Iridoviruses Found in Reptiles and Prey Insects in Europe over the Past Two Decades.</title>
        <authorList>
            <person name="Papp T."/>
            <person name="Marschang R.E."/>
        </authorList>
    </citation>
    <scope>NUCLEOTIDE SEQUENCE</scope>
    <source>
        <strain evidence="2">Liz-CrIV</strain>
    </source>
</reference>
<sequence length="97" mass="11587">MPLSRKRSLSPKRSPRKSPTRSPRRSPKSMTVQSIAFPKNWKRSHITSWLRNHNYHPIKEDSTVNFIRFRILPPHRNAIFATKILPNDIHLIMMRDY</sequence>
<dbReference type="EMBL" id="MN081869">
    <property type="protein sequence ID" value="QEA08326.1"/>
    <property type="molecule type" value="Genomic_DNA"/>
</dbReference>
<proteinExistence type="predicted"/>
<evidence type="ECO:0000256" key="1">
    <source>
        <dbReference type="SAM" id="MobiDB-lite"/>
    </source>
</evidence>
<name>A0A5B8RIC7_9VIRU</name>
<protein>
    <submittedName>
        <fullName evidence="2">Uncharacterized protein</fullName>
    </submittedName>
</protein>
<evidence type="ECO:0000313" key="2">
    <source>
        <dbReference type="EMBL" id="QEA08326.1"/>
    </source>
</evidence>
<organism evidence="2">
    <name type="scientific">Iridovirus Liz-CrIV</name>
    <dbReference type="NCBI Taxonomy" id="2594309"/>
    <lineage>
        <taxon>Viruses</taxon>
        <taxon>Varidnaviria</taxon>
        <taxon>Bamfordvirae</taxon>
        <taxon>Nucleocytoviricota</taxon>
        <taxon>Megaviricetes</taxon>
        <taxon>Pimascovirales</taxon>
        <taxon>Pimascovirales incertae sedis</taxon>
        <taxon>Iridoviridae</taxon>
    </lineage>
</organism>